<dbReference type="InterPro" id="IPR028348">
    <property type="entry name" value="FAD-binding_protein"/>
</dbReference>
<dbReference type="PANTHER" id="PTHR42842">
    <property type="entry name" value="FAD/NAD(P)-BINDING OXIDOREDUCTASE"/>
    <property type="match status" value="1"/>
</dbReference>
<dbReference type="PANTHER" id="PTHR42842:SF3">
    <property type="entry name" value="FAD_NAD(P)-BINDING OXIDOREDUCTASE FAMILY PROTEIN"/>
    <property type="match status" value="1"/>
</dbReference>
<dbReference type="PIRSF" id="PIRSF038984">
    <property type="entry name" value="FAD_binding_protein"/>
    <property type="match status" value="1"/>
</dbReference>
<evidence type="ECO:0000259" key="1">
    <source>
        <dbReference type="Pfam" id="PF21688"/>
    </source>
</evidence>
<dbReference type="Gene3D" id="3.50.50.60">
    <property type="entry name" value="FAD/NAD(P)-binding domain"/>
    <property type="match status" value="2"/>
</dbReference>
<dbReference type="Pfam" id="PF21688">
    <property type="entry name" value="FAD-depend_C"/>
    <property type="match status" value="1"/>
</dbReference>
<evidence type="ECO:0000313" key="2">
    <source>
        <dbReference type="EMBL" id="HIU10863.1"/>
    </source>
</evidence>
<evidence type="ECO:0000313" key="3">
    <source>
        <dbReference type="Proteomes" id="UP000824124"/>
    </source>
</evidence>
<dbReference type="AlphaFoldDB" id="A0A9D1HMX6"/>
<feature type="domain" description="FAD-dependent protein C-terminal" evidence="1">
    <location>
        <begin position="285"/>
        <end position="481"/>
    </location>
</feature>
<proteinExistence type="predicted"/>
<dbReference type="SUPFAM" id="SSF51905">
    <property type="entry name" value="FAD/NAD(P)-binding domain"/>
    <property type="match status" value="1"/>
</dbReference>
<reference evidence="2" key="2">
    <citation type="journal article" date="2021" name="PeerJ">
        <title>Extensive microbial diversity within the chicken gut microbiome revealed by metagenomics and culture.</title>
        <authorList>
            <person name="Gilroy R."/>
            <person name="Ravi A."/>
            <person name="Getino M."/>
            <person name="Pursley I."/>
            <person name="Horton D.L."/>
            <person name="Alikhan N.F."/>
            <person name="Baker D."/>
            <person name="Gharbi K."/>
            <person name="Hall N."/>
            <person name="Watson M."/>
            <person name="Adriaenssens E.M."/>
            <person name="Foster-Nyarko E."/>
            <person name="Jarju S."/>
            <person name="Secka A."/>
            <person name="Antonio M."/>
            <person name="Oren A."/>
            <person name="Chaudhuri R.R."/>
            <person name="La Ragione R."/>
            <person name="Hildebrand F."/>
            <person name="Pallen M.J."/>
        </authorList>
    </citation>
    <scope>NUCLEOTIDE SEQUENCE</scope>
    <source>
        <strain evidence="2">2830</strain>
    </source>
</reference>
<dbReference type="InterPro" id="IPR049516">
    <property type="entry name" value="FAD-depend_C"/>
</dbReference>
<protein>
    <recommendedName>
        <fullName evidence="1">FAD-dependent protein C-terminal domain-containing protein</fullName>
    </recommendedName>
</protein>
<sequence length="534" mass="56794">MLKVSQIGLDLDAPEDILPELAAQKLRLAPGQIQSWRIAQKSVDARKKSDVHFVYSLYLMLTPKAERRVLANPRLEKFVRPAAEEKPQTLIAGRFAEPPVVVGAGPAGLFAALILAKAGACPILLERGADVDQRTHLVKEFWQRGKLNPASNVQFGEGGAGAFSDGKLTTGTHDPMNRQVLHELAAAGAPAEILYLAKPHVGTDKLRLAVKNLRRRIIALGGTVLFEHQLTNISIKNGAVAGLSAITPHGEQQFATANIILAPGHSARDTFRMLNAIGVPLEPKPFAIGVRAEHLQSDLNRAQYGDFAGHPKLPPADYKLVTHLDNGRTVYSFCMCPGGQVVAAASEAGGVVTNGMSYHARSGLNANAALLVSVNPNDFASDSPLAGIDFQRRIEKAAYQMAGESYYAPCQMAGDFLMKRTGHGFGHIKPSYAPGVVPADLHALLPDFVAASLAQGIRAFGQRLAVYQDMEAPLTAPETRSSSPVRIPRDATRQSIGLTGLYPCGEGAGYAGGIVSAAADGIRTALAVLQNSLL</sequence>
<dbReference type="PRINTS" id="PR00419">
    <property type="entry name" value="ADXRDTASE"/>
</dbReference>
<dbReference type="Proteomes" id="UP000824124">
    <property type="component" value="Unassembled WGS sequence"/>
</dbReference>
<organism evidence="2 3">
    <name type="scientific">Candidatus Avidehalobacter gallistercoris</name>
    <dbReference type="NCBI Taxonomy" id="2840694"/>
    <lineage>
        <taxon>Bacteria</taxon>
        <taxon>Bacillati</taxon>
        <taxon>Bacillota</taxon>
        <taxon>Clostridia</taxon>
        <taxon>Eubacteriales</taxon>
        <taxon>Peptococcaceae</taxon>
        <taxon>Peptococcaceae incertae sedis</taxon>
        <taxon>Candidatus Avidehalobacter</taxon>
    </lineage>
</organism>
<dbReference type="EMBL" id="DVMH01000032">
    <property type="protein sequence ID" value="HIU10863.1"/>
    <property type="molecule type" value="Genomic_DNA"/>
</dbReference>
<dbReference type="Gene3D" id="3.30.70.2700">
    <property type="match status" value="1"/>
</dbReference>
<dbReference type="InterPro" id="IPR036188">
    <property type="entry name" value="FAD/NAD-bd_sf"/>
</dbReference>
<comment type="caution">
    <text evidence="2">The sequence shown here is derived from an EMBL/GenBank/DDBJ whole genome shotgun (WGS) entry which is preliminary data.</text>
</comment>
<accession>A0A9D1HMX6</accession>
<gene>
    <name evidence="2" type="ORF">IAB00_06470</name>
</gene>
<name>A0A9D1HMX6_9FIRM</name>
<reference evidence="2" key="1">
    <citation type="submission" date="2020-10" db="EMBL/GenBank/DDBJ databases">
        <authorList>
            <person name="Gilroy R."/>
        </authorList>
    </citation>
    <scope>NUCLEOTIDE SEQUENCE</scope>
    <source>
        <strain evidence="2">2830</strain>
    </source>
</reference>